<comment type="caution">
    <text evidence="1">The sequence shown here is derived from an EMBL/GenBank/DDBJ whole genome shotgun (WGS) entry which is preliminary data.</text>
</comment>
<evidence type="ECO:0000313" key="1">
    <source>
        <dbReference type="EMBL" id="CAJ2673204.1"/>
    </source>
</evidence>
<accession>A0ACB0LUI5</accession>
<proteinExistence type="predicted"/>
<protein>
    <submittedName>
        <fullName evidence="1">Uncharacterized protein</fullName>
    </submittedName>
</protein>
<sequence length="256" mass="29808">MEIDGSKEIFLGQVVNNKDEAYDLYQEHAFKMGFSVRKGRELYYDNEKKQTRSKEYYCSKQGFKNNKLEGEVSYERVDSRTNCNAMVKFNVSKEGLYKITKLVLNHNHEFVPPEQRHMLRSMRNLSNAKGDVIKSMVNSAKNAPSHLGSLKSNPKFQSLLNKCMTGCDSEEEFQNTWDGMLKEFDLHDHPWLSNMYKIRHKWSTAYSNNVFSAGKTTSLTDFLVAFEKMVKKWRQLEVEKEFKNSQSAPPRVEALL</sequence>
<dbReference type="EMBL" id="CASHSV030000716">
    <property type="protein sequence ID" value="CAJ2673204.1"/>
    <property type="molecule type" value="Genomic_DNA"/>
</dbReference>
<dbReference type="Proteomes" id="UP001177021">
    <property type="component" value="Unassembled WGS sequence"/>
</dbReference>
<name>A0ACB0LUI5_TRIPR</name>
<keyword evidence="2" id="KW-1185">Reference proteome</keyword>
<organism evidence="1 2">
    <name type="scientific">Trifolium pratense</name>
    <name type="common">Red clover</name>
    <dbReference type="NCBI Taxonomy" id="57577"/>
    <lineage>
        <taxon>Eukaryota</taxon>
        <taxon>Viridiplantae</taxon>
        <taxon>Streptophyta</taxon>
        <taxon>Embryophyta</taxon>
        <taxon>Tracheophyta</taxon>
        <taxon>Spermatophyta</taxon>
        <taxon>Magnoliopsida</taxon>
        <taxon>eudicotyledons</taxon>
        <taxon>Gunneridae</taxon>
        <taxon>Pentapetalae</taxon>
        <taxon>rosids</taxon>
        <taxon>fabids</taxon>
        <taxon>Fabales</taxon>
        <taxon>Fabaceae</taxon>
        <taxon>Papilionoideae</taxon>
        <taxon>50 kb inversion clade</taxon>
        <taxon>NPAAA clade</taxon>
        <taxon>Hologalegina</taxon>
        <taxon>IRL clade</taxon>
        <taxon>Trifolieae</taxon>
        <taxon>Trifolium</taxon>
    </lineage>
</organism>
<reference evidence="1" key="1">
    <citation type="submission" date="2023-10" db="EMBL/GenBank/DDBJ databases">
        <authorList>
            <person name="Rodriguez Cubillos JULIANA M."/>
            <person name="De Vega J."/>
        </authorList>
    </citation>
    <scope>NUCLEOTIDE SEQUENCE</scope>
</reference>
<evidence type="ECO:0000313" key="2">
    <source>
        <dbReference type="Proteomes" id="UP001177021"/>
    </source>
</evidence>
<gene>
    <name evidence="1" type="ORF">MILVUS5_LOCUS36713</name>
</gene>